<proteinExistence type="predicted"/>
<keyword evidence="2" id="KW-1185">Reference proteome</keyword>
<comment type="caution">
    <text evidence="1">The sequence shown here is derived from an EMBL/GenBank/DDBJ whole genome shotgun (WGS) entry which is preliminary data.</text>
</comment>
<evidence type="ECO:0000313" key="2">
    <source>
        <dbReference type="Proteomes" id="UP001148838"/>
    </source>
</evidence>
<dbReference type="EMBL" id="JAJSOF020000042">
    <property type="protein sequence ID" value="KAJ4425729.1"/>
    <property type="molecule type" value="Genomic_DNA"/>
</dbReference>
<dbReference type="Proteomes" id="UP001148838">
    <property type="component" value="Unassembled WGS sequence"/>
</dbReference>
<evidence type="ECO:0000313" key="1">
    <source>
        <dbReference type="EMBL" id="KAJ4425729.1"/>
    </source>
</evidence>
<name>A0ABQ8RVI4_PERAM</name>
<reference evidence="1 2" key="1">
    <citation type="journal article" date="2022" name="Allergy">
        <title>Genome assembly and annotation of Periplaneta americana reveal a comprehensive cockroach allergen profile.</title>
        <authorList>
            <person name="Wang L."/>
            <person name="Xiong Q."/>
            <person name="Saelim N."/>
            <person name="Wang L."/>
            <person name="Nong W."/>
            <person name="Wan A.T."/>
            <person name="Shi M."/>
            <person name="Liu X."/>
            <person name="Cao Q."/>
            <person name="Hui J.H.L."/>
            <person name="Sookrung N."/>
            <person name="Leung T.F."/>
            <person name="Tungtrongchitr A."/>
            <person name="Tsui S.K.W."/>
        </authorList>
    </citation>
    <scope>NUCLEOTIDE SEQUENCE [LARGE SCALE GENOMIC DNA]</scope>
    <source>
        <strain evidence="1">PWHHKU_190912</strain>
    </source>
</reference>
<accession>A0ABQ8RVI4</accession>
<protein>
    <submittedName>
        <fullName evidence="1">Uncharacterized protein</fullName>
    </submittedName>
</protein>
<sequence>MNLATVLSFDFMQHLPVPHLQSNILYYSRQLWLYIFGVHNLADDHVTLFTYHEGVAEKGQCEVTSMLFRHLEEENGLKQELISVSAGQNKNFVMVYFRYILVHCFGMFKRITSSLSNAWAFLPAQRSGFFDHSKEETKGLCGNT</sequence>
<organism evidence="1 2">
    <name type="scientific">Periplaneta americana</name>
    <name type="common">American cockroach</name>
    <name type="synonym">Blatta americana</name>
    <dbReference type="NCBI Taxonomy" id="6978"/>
    <lineage>
        <taxon>Eukaryota</taxon>
        <taxon>Metazoa</taxon>
        <taxon>Ecdysozoa</taxon>
        <taxon>Arthropoda</taxon>
        <taxon>Hexapoda</taxon>
        <taxon>Insecta</taxon>
        <taxon>Pterygota</taxon>
        <taxon>Neoptera</taxon>
        <taxon>Polyneoptera</taxon>
        <taxon>Dictyoptera</taxon>
        <taxon>Blattodea</taxon>
        <taxon>Blattoidea</taxon>
        <taxon>Blattidae</taxon>
        <taxon>Blattinae</taxon>
        <taxon>Periplaneta</taxon>
    </lineage>
</organism>
<gene>
    <name evidence="1" type="ORF">ANN_27925</name>
</gene>